<dbReference type="InterPro" id="IPR053830">
    <property type="entry name" value="DUF6922"/>
</dbReference>
<evidence type="ECO:0000259" key="1">
    <source>
        <dbReference type="Pfam" id="PF21956"/>
    </source>
</evidence>
<dbReference type="Pfam" id="PF21956">
    <property type="entry name" value="DUF6922"/>
    <property type="match status" value="1"/>
</dbReference>
<evidence type="ECO:0000313" key="2">
    <source>
        <dbReference type="EMBL" id="HGV97345.1"/>
    </source>
</evidence>
<reference evidence="2" key="1">
    <citation type="journal article" date="2020" name="mSystems">
        <title>Genome- and Community-Level Interaction Insights into Carbon Utilization and Element Cycling Functions of Hydrothermarchaeota in Hydrothermal Sediment.</title>
        <authorList>
            <person name="Zhou Z."/>
            <person name="Liu Y."/>
            <person name="Xu W."/>
            <person name="Pan J."/>
            <person name="Luo Z.H."/>
            <person name="Li M."/>
        </authorList>
    </citation>
    <scope>NUCLEOTIDE SEQUENCE [LARGE SCALE GENOMIC DNA]</scope>
    <source>
        <strain evidence="2">SpSt-774</strain>
    </source>
</reference>
<sequence length="100" mass="11954">MVKFKKADIRRFKRLLWSINPEKIDFEQDRIYIIHQVLAWGEPEDLRLLFKIYGTEEVKSVFFSHPRKVYTYPALRFVEILLGTKVDRSKYVSSIINSTS</sequence>
<dbReference type="EMBL" id="DTGZ01000067">
    <property type="protein sequence ID" value="HGV97345.1"/>
    <property type="molecule type" value="Genomic_DNA"/>
</dbReference>
<proteinExistence type="predicted"/>
<protein>
    <recommendedName>
        <fullName evidence="1">DUF6922 domain-containing protein</fullName>
    </recommendedName>
</protein>
<feature type="domain" description="DUF6922" evidence="1">
    <location>
        <begin position="13"/>
        <end position="61"/>
    </location>
</feature>
<accession>A0A7C4TGD0</accession>
<gene>
    <name evidence="2" type="ORF">ENV60_03495</name>
</gene>
<organism evidence="2">
    <name type="scientific">candidate division WOR-3 bacterium</name>
    <dbReference type="NCBI Taxonomy" id="2052148"/>
    <lineage>
        <taxon>Bacteria</taxon>
        <taxon>Bacteria division WOR-3</taxon>
    </lineage>
</organism>
<comment type="caution">
    <text evidence="2">The sequence shown here is derived from an EMBL/GenBank/DDBJ whole genome shotgun (WGS) entry which is preliminary data.</text>
</comment>
<dbReference type="AlphaFoldDB" id="A0A7C4TGD0"/>
<name>A0A7C4TGD0_UNCW3</name>